<name>A0A383F0C5_9ZZZZ</name>
<feature type="non-terminal residue" evidence="2">
    <location>
        <position position="80"/>
    </location>
</feature>
<evidence type="ECO:0000256" key="1">
    <source>
        <dbReference type="SAM" id="Phobius"/>
    </source>
</evidence>
<proteinExistence type="predicted"/>
<keyword evidence="1" id="KW-0812">Transmembrane</keyword>
<dbReference type="EMBL" id="UINC01230007">
    <property type="protein sequence ID" value="SVE61950.1"/>
    <property type="molecule type" value="Genomic_DNA"/>
</dbReference>
<feature type="transmembrane region" description="Helical" evidence="1">
    <location>
        <begin position="41"/>
        <end position="64"/>
    </location>
</feature>
<accession>A0A383F0C5</accession>
<sequence>VIVSRNIFFNIIRYIIGISVIIACIYYVQKQEDILHVLNEFHVELLFPAGLFIMLHLISLYFLWKRLIHGLGNIKPQETQ</sequence>
<evidence type="ECO:0000313" key="2">
    <source>
        <dbReference type="EMBL" id="SVE61950.1"/>
    </source>
</evidence>
<reference evidence="2" key="1">
    <citation type="submission" date="2018-05" db="EMBL/GenBank/DDBJ databases">
        <authorList>
            <person name="Lanie J.A."/>
            <person name="Ng W.-L."/>
            <person name="Kazmierczak K.M."/>
            <person name="Andrzejewski T.M."/>
            <person name="Davidsen T.M."/>
            <person name="Wayne K.J."/>
            <person name="Tettelin H."/>
            <person name="Glass J.I."/>
            <person name="Rusch D."/>
            <person name="Podicherti R."/>
            <person name="Tsui H.-C.T."/>
            <person name="Winkler M.E."/>
        </authorList>
    </citation>
    <scope>NUCLEOTIDE SEQUENCE</scope>
</reference>
<gene>
    <name evidence="2" type="ORF">METZ01_LOCUS514804</name>
</gene>
<dbReference type="AlphaFoldDB" id="A0A383F0C5"/>
<protein>
    <submittedName>
        <fullName evidence="2">Uncharacterized protein</fullName>
    </submittedName>
</protein>
<organism evidence="2">
    <name type="scientific">marine metagenome</name>
    <dbReference type="NCBI Taxonomy" id="408172"/>
    <lineage>
        <taxon>unclassified sequences</taxon>
        <taxon>metagenomes</taxon>
        <taxon>ecological metagenomes</taxon>
    </lineage>
</organism>
<feature type="non-terminal residue" evidence="2">
    <location>
        <position position="1"/>
    </location>
</feature>
<keyword evidence="1" id="KW-1133">Transmembrane helix</keyword>
<feature type="transmembrane region" description="Helical" evidence="1">
    <location>
        <begin position="7"/>
        <end position="29"/>
    </location>
</feature>
<keyword evidence="1" id="KW-0472">Membrane</keyword>